<name>A0A401Q8N8_SCYTO</name>
<organism evidence="3 4">
    <name type="scientific">Scyliorhinus torazame</name>
    <name type="common">Cloudy catshark</name>
    <name type="synonym">Catulus torazame</name>
    <dbReference type="NCBI Taxonomy" id="75743"/>
    <lineage>
        <taxon>Eukaryota</taxon>
        <taxon>Metazoa</taxon>
        <taxon>Chordata</taxon>
        <taxon>Craniata</taxon>
        <taxon>Vertebrata</taxon>
        <taxon>Chondrichthyes</taxon>
        <taxon>Elasmobranchii</taxon>
        <taxon>Galeomorphii</taxon>
        <taxon>Galeoidea</taxon>
        <taxon>Carcharhiniformes</taxon>
        <taxon>Scyliorhinidae</taxon>
        <taxon>Scyliorhinus</taxon>
    </lineage>
</organism>
<comment type="similarity">
    <text evidence="1">Belongs to the type-B carboxylesterase/lipase family.</text>
</comment>
<feature type="non-terminal residue" evidence="3">
    <location>
        <position position="107"/>
    </location>
</feature>
<gene>
    <name evidence="3" type="ORF">scyTo_0023307</name>
</gene>
<evidence type="ECO:0000256" key="1">
    <source>
        <dbReference type="ARBA" id="ARBA00005964"/>
    </source>
</evidence>
<dbReference type="PANTHER" id="PTHR11559">
    <property type="entry name" value="CARBOXYLESTERASE"/>
    <property type="match status" value="1"/>
</dbReference>
<dbReference type="Gene3D" id="3.40.50.1820">
    <property type="entry name" value="alpha/beta hydrolase"/>
    <property type="match status" value="1"/>
</dbReference>
<evidence type="ECO:0000259" key="2">
    <source>
        <dbReference type="Pfam" id="PF00135"/>
    </source>
</evidence>
<evidence type="ECO:0000313" key="3">
    <source>
        <dbReference type="EMBL" id="GCB81738.1"/>
    </source>
</evidence>
<dbReference type="PROSITE" id="PS00941">
    <property type="entry name" value="CARBOXYLESTERASE_B_2"/>
    <property type="match status" value="1"/>
</dbReference>
<dbReference type="SUPFAM" id="SSF53474">
    <property type="entry name" value="alpha/beta-Hydrolases"/>
    <property type="match status" value="1"/>
</dbReference>
<dbReference type="EMBL" id="BFAA01028221">
    <property type="protein sequence ID" value="GCB81738.1"/>
    <property type="molecule type" value="Genomic_DNA"/>
</dbReference>
<dbReference type="STRING" id="75743.A0A401Q8N8"/>
<keyword evidence="4" id="KW-1185">Reference proteome</keyword>
<dbReference type="Pfam" id="PF00135">
    <property type="entry name" value="COesterase"/>
    <property type="match status" value="1"/>
</dbReference>
<dbReference type="Proteomes" id="UP000288216">
    <property type="component" value="Unassembled WGS sequence"/>
</dbReference>
<protein>
    <recommendedName>
        <fullName evidence="2">Carboxylesterase type B domain-containing protein</fullName>
    </recommendedName>
</protein>
<dbReference type="InterPro" id="IPR050309">
    <property type="entry name" value="Type-B_Carboxylest/Lipase"/>
</dbReference>
<sequence>ADCLRPIVEIEDGLLQGKQLEVEGSPRAVFGYLGIPFAAPPVGSLRFAPPVRPESWTGIRSALSHPPMCLQRIRNRPPPFSVPASEDCLYLSVYTPAHPLYPNNSIP</sequence>
<dbReference type="InterPro" id="IPR019819">
    <property type="entry name" value="Carboxylesterase_B_CS"/>
</dbReference>
<dbReference type="OMA" id="TIGFDSC"/>
<proteinExistence type="inferred from homology"/>
<feature type="non-terminal residue" evidence="3">
    <location>
        <position position="1"/>
    </location>
</feature>
<accession>A0A401Q8N8</accession>
<dbReference type="AlphaFoldDB" id="A0A401Q8N8"/>
<reference evidence="3 4" key="1">
    <citation type="journal article" date="2018" name="Nat. Ecol. Evol.">
        <title>Shark genomes provide insights into elasmobranch evolution and the origin of vertebrates.</title>
        <authorList>
            <person name="Hara Y"/>
            <person name="Yamaguchi K"/>
            <person name="Onimaru K"/>
            <person name="Kadota M"/>
            <person name="Koyanagi M"/>
            <person name="Keeley SD"/>
            <person name="Tatsumi K"/>
            <person name="Tanaka K"/>
            <person name="Motone F"/>
            <person name="Kageyama Y"/>
            <person name="Nozu R"/>
            <person name="Adachi N"/>
            <person name="Nishimura O"/>
            <person name="Nakagawa R"/>
            <person name="Tanegashima C"/>
            <person name="Kiyatake I"/>
            <person name="Matsumoto R"/>
            <person name="Murakumo K"/>
            <person name="Nishida K"/>
            <person name="Terakita A"/>
            <person name="Kuratani S"/>
            <person name="Sato K"/>
            <person name="Hyodo S Kuraku.S."/>
        </authorList>
    </citation>
    <scope>NUCLEOTIDE SEQUENCE [LARGE SCALE GENOMIC DNA]</scope>
</reference>
<dbReference type="InterPro" id="IPR029058">
    <property type="entry name" value="AB_hydrolase_fold"/>
</dbReference>
<dbReference type="InterPro" id="IPR002018">
    <property type="entry name" value="CarbesteraseB"/>
</dbReference>
<dbReference type="OrthoDB" id="3200163at2759"/>
<evidence type="ECO:0000313" key="4">
    <source>
        <dbReference type="Proteomes" id="UP000288216"/>
    </source>
</evidence>
<feature type="domain" description="Carboxylesterase type B" evidence="2">
    <location>
        <begin position="6"/>
        <end position="104"/>
    </location>
</feature>
<comment type="caution">
    <text evidence="3">The sequence shown here is derived from an EMBL/GenBank/DDBJ whole genome shotgun (WGS) entry which is preliminary data.</text>
</comment>